<evidence type="ECO:0000313" key="3">
    <source>
        <dbReference type="EMBL" id="GAF74480.1"/>
    </source>
</evidence>
<name>X0TEL1_9ZZZZ</name>
<feature type="transmembrane region" description="Helical" evidence="1">
    <location>
        <begin position="167"/>
        <end position="184"/>
    </location>
</feature>
<feature type="transmembrane region" description="Helical" evidence="1">
    <location>
        <begin position="81"/>
        <end position="109"/>
    </location>
</feature>
<organism evidence="3">
    <name type="scientific">marine sediment metagenome</name>
    <dbReference type="NCBI Taxonomy" id="412755"/>
    <lineage>
        <taxon>unclassified sequences</taxon>
        <taxon>metagenomes</taxon>
        <taxon>ecological metagenomes</taxon>
    </lineage>
</organism>
<comment type="caution">
    <text evidence="3">The sequence shown here is derived from an EMBL/GenBank/DDBJ whole genome shotgun (WGS) entry which is preliminary data.</text>
</comment>
<dbReference type="AlphaFoldDB" id="X0TEL1"/>
<dbReference type="InterPro" id="IPR042150">
    <property type="entry name" value="MmRce1-like"/>
</dbReference>
<feature type="transmembrane region" description="Helical" evidence="1">
    <location>
        <begin position="129"/>
        <end position="147"/>
    </location>
</feature>
<feature type="transmembrane region" description="Helical" evidence="1">
    <location>
        <begin position="302"/>
        <end position="318"/>
    </location>
</feature>
<feature type="transmembrane region" description="Helical" evidence="1">
    <location>
        <begin position="205"/>
        <end position="222"/>
    </location>
</feature>
<reference evidence="3" key="1">
    <citation type="journal article" date="2014" name="Front. Microbiol.">
        <title>High frequency of phylogenetically diverse reductive dehalogenase-homologous genes in deep subseafloor sedimentary metagenomes.</title>
        <authorList>
            <person name="Kawai M."/>
            <person name="Futagami T."/>
            <person name="Toyoda A."/>
            <person name="Takaki Y."/>
            <person name="Nishi S."/>
            <person name="Hori S."/>
            <person name="Arai W."/>
            <person name="Tsubouchi T."/>
            <person name="Morono Y."/>
            <person name="Uchiyama I."/>
            <person name="Ito T."/>
            <person name="Fujiyama A."/>
            <person name="Inagaki F."/>
            <person name="Takami H."/>
        </authorList>
    </citation>
    <scope>NUCLEOTIDE SEQUENCE</scope>
    <source>
        <strain evidence="3">Expedition CK06-06</strain>
    </source>
</reference>
<feature type="transmembrane region" description="Helical" evidence="1">
    <location>
        <begin position="242"/>
        <end position="263"/>
    </location>
</feature>
<protein>
    <recommendedName>
        <fullName evidence="2">CAAX prenyl protease 2/Lysostaphin resistance protein A-like domain-containing protein</fullName>
    </recommendedName>
</protein>
<accession>X0TEL1</accession>
<evidence type="ECO:0000259" key="2">
    <source>
        <dbReference type="Pfam" id="PF02517"/>
    </source>
</evidence>
<keyword evidence="1" id="KW-1133">Transmembrane helix</keyword>
<dbReference type="PANTHER" id="PTHR35797">
    <property type="entry name" value="PROTEASE-RELATED"/>
    <property type="match status" value="1"/>
</dbReference>
<sequence length="354" mass="37617">MTMRALVSKHPFLIFFILAALIPVVLVGMLLVFPQFFEAIYGGPVNIDQATLRAAADTGVDFGPGSNFLTTFIQLCLEEPLLWLLVLGGAAPSLAGFIVAGACSGWGGVRDILIRLRPWLGDAGPGRALRAYALLAFVMIAVELAVYATRYGLGGEICATYTFPENFFSLSLVGGWLLSAFLDQGSFLEEPGWRGFAQPLLQGRMNSPLAASLLLGVAWSLWHLPRDIGFGTVEALGLAQYVFVYLPAFTANCVLVSIVATYFCNLTGGSVIPALMVHGLANDAVGLAGLSTGVTFTPSHQLTKLAPYLVLVLVLLLLKGRSLGGVVRERDARGDADRVPGSRVLDPRAGEASC</sequence>
<proteinExistence type="predicted"/>
<feature type="transmembrane region" description="Helical" evidence="1">
    <location>
        <begin position="275"/>
        <end position="296"/>
    </location>
</feature>
<keyword evidence="1" id="KW-0472">Membrane</keyword>
<dbReference type="EMBL" id="BARS01000256">
    <property type="protein sequence ID" value="GAF74480.1"/>
    <property type="molecule type" value="Genomic_DNA"/>
</dbReference>
<keyword evidence="1" id="KW-0812">Transmembrane</keyword>
<evidence type="ECO:0000256" key="1">
    <source>
        <dbReference type="SAM" id="Phobius"/>
    </source>
</evidence>
<gene>
    <name evidence="3" type="ORF">S01H1_00685</name>
</gene>
<feature type="domain" description="CAAX prenyl protease 2/Lysostaphin resistance protein A-like" evidence="2">
    <location>
        <begin position="185"/>
        <end position="282"/>
    </location>
</feature>
<feature type="transmembrane region" description="Helical" evidence="1">
    <location>
        <begin position="12"/>
        <end position="33"/>
    </location>
</feature>
<dbReference type="Pfam" id="PF02517">
    <property type="entry name" value="Rce1-like"/>
    <property type="match status" value="1"/>
</dbReference>
<dbReference type="GO" id="GO:0080120">
    <property type="term" value="P:CAAX-box protein maturation"/>
    <property type="evidence" value="ECO:0007669"/>
    <property type="project" value="UniProtKB-ARBA"/>
</dbReference>
<dbReference type="InterPro" id="IPR003675">
    <property type="entry name" value="Rce1/LyrA-like_dom"/>
</dbReference>
<dbReference type="GO" id="GO:0004175">
    <property type="term" value="F:endopeptidase activity"/>
    <property type="evidence" value="ECO:0007669"/>
    <property type="project" value="UniProtKB-ARBA"/>
</dbReference>
<dbReference type="PANTHER" id="PTHR35797:SF1">
    <property type="entry name" value="PROTEASE"/>
    <property type="match status" value="1"/>
</dbReference>